<dbReference type="EMBL" id="CP035952">
    <property type="protein sequence ID" value="QBF26281.1"/>
    <property type="molecule type" value="Genomic_DNA"/>
</dbReference>
<protein>
    <recommendedName>
        <fullName evidence="1">Dermonecrotic toxin N-terminal domain-containing protein</fullName>
    </recommendedName>
</protein>
<dbReference type="KEGG" id="ptk:EXN22_11475"/>
<evidence type="ECO:0000313" key="3">
    <source>
        <dbReference type="Proteomes" id="UP000291130"/>
    </source>
</evidence>
<sequence>MSQSPPSPAASSTPASSWDLFHISQRLRQRPTLADVANNLLHALIPDAARTAVDQAPFYLAQPSGQQAAPWRFTPLADLLIQRYLLNQAIEQPAGSVVTQIASGTEPGTPLISQSDMSEILEIGGPRLLGVFASQLLDFWNAKDGQALNLLQRISTLVANDVLAEARKLPGGQQQWLQLHTSIVFFKSSLPDGSCLGIAIRHTDRSASAVLYTLNSGLVAYASANALEAHLSDPLSEPNPGFRPGQNLFEAFATGLLEQQLQGLAAIVPGDFKTAIALAQHVDALIELNELFYRLHAPSTSASGQSSYPLPAWIHQASAADRQMVARQLGTLATLEQSNQAIALPSLARYTADVLDAQMTHDHPGQALPLATDFIVQVVDYTPPFFDPFHLTGGSSSHPEKPRALIQIAALNTQALPLERSQISLHSGKAVPTWATTAYFRQLISRVDVGKTYPAFLQHTLLDDAPQATLQQTLFIERLRILLPILLITPGPQGKGTLTEAARHCVLAAFAAGTDSPNGSVQFSQLTLQLSHSANQAVDAQGMFMIEPVSPTPDLLVLYAPHCTPQLMEFSSRAALLARLKQPGPLHDAVLDALPEGPVRTALRRGENWSPALDSNYLGGEFGSSRKTLQLTQAPVTSHALALVYRANAQSLIEQARQTTTSDAEQNWISAEKSIALVLSVLLPMFEGPLADIAWIAQFYASVYALHTAALTHDPQAEKSALVEVLIQASLLLMHGSVRTAREGTSTVRPARELGNEIHKQRSLLHLPQYPTHTLLDFSGWSSPTLSRKNLEQLRALALAPIDPLDAALKDADQQGLFSYQGRTVARLPHGWFEVEQSTDQSWRIVDPHSSTPGPFIVQGSTGHWQLDLRLRLRGGETVSNAALKRLKTQMHQAHLLLTHEGDEIAAAKRFRGLPIEVEEQLDAKAQARLACASKLESLMANSPDQLTSQTIRQLRSSAQRLQRTGRGLRIERLKALPPTATGIDFLNDQHEIVITRLGERTDVSGGKGTDFLLEFSVQDRQGKPLAYAHFHYGSASSAERDYQAAHIKKPEQRFMGLSAQRDQANRGMPVTAIYRDRISPQLARKLFLRS</sequence>
<reference evidence="2 3" key="1">
    <citation type="submission" date="2019-02" db="EMBL/GenBank/DDBJ databases">
        <title>Complete genome sequence of Pseudomonas sp. SNU WT1 isolated from rainbow trout.</title>
        <authorList>
            <person name="Oh W.T."/>
            <person name="Park S.C."/>
        </authorList>
    </citation>
    <scope>NUCLEOTIDE SEQUENCE [LARGE SCALE GENOMIC DNA]</scope>
    <source>
        <strain evidence="2 3">SNU WT1</strain>
    </source>
</reference>
<proteinExistence type="predicted"/>
<gene>
    <name evidence="2" type="ORF">EXN22_11475</name>
</gene>
<dbReference type="RefSeq" id="WP_130264151.1">
    <property type="nucleotide sequence ID" value="NZ_CP035952.1"/>
</dbReference>
<dbReference type="Pfam" id="PF20178">
    <property type="entry name" value="ToxA_N"/>
    <property type="match status" value="1"/>
</dbReference>
<accession>A0A411MHK6</accession>
<dbReference type="AlphaFoldDB" id="A0A411MHK6"/>
<organism evidence="2 3">
    <name type="scientific">Pseudomonas tructae</name>
    <dbReference type="NCBI Taxonomy" id="2518644"/>
    <lineage>
        <taxon>Bacteria</taxon>
        <taxon>Pseudomonadati</taxon>
        <taxon>Pseudomonadota</taxon>
        <taxon>Gammaproteobacteria</taxon>
        <taxon>Pseudomonadales</taxon>
        <taxon>Pseudomonadaceae</taxon>
        <taxon>Pseudomonas</taxon>
    </lineage>
</organism>
<keyword evidence="3" id="KW-1185">Reference proteome</keyword>
<dbReference type="Proteomes" id="UP000291130">
    <property type="component" value="Chromosome"/>
</dbReference>
<name>A0A411MHK6_9PSED</name>
<dbReference type="InterPro" id="IPR046673">
    <property type="entry name" value="ToxA_N"/>
</dbReference>
<evidence type="ECO:0000259" key="1">
    <source>
        <dbReference type="Pfam" id="PF20178"/>
    </source>
</evidence>
<evidence type="ECO:0000313" key="2">
    <source>
        <dbReference type="EMBL" id="QBF26281.1"/>
    </source>
</evidence>
<dbReference type="OrthoDB" id="7003488at2"/>
<feature type="domain" description="Dermonecrotic toxin N-terminal" evidence="1">
    <location>
        <begin position="343"/>
        <end position="581"/>
    </location>
</feature>